<keyword evidence="3" id="KW-1185">Reference proteome</keyword>
<evidence type="ECO:0000313" key="3">
    <source>
        <dbReference type="Proteomes" id="UP000289738"/>
    </source>
</evidence>
<comment type="caution">
    <text evidence="2">The sequence shown here is derived from an EMBL/GenBank/DDBJ whole genome shotgun (WGS) entry which is preliminary data.</text>
</comment>
<dbReference type="AlphaFoldDB" id="A0A445AQS3"/>
<dbReference type="Pfam" id="PF03101">
    <property type="entry name" value="FAR1"/>
    <property type="match status" value="1"/>
</dbReference>
<name>A0A445AQS3_ARAHY</name>
<evidence type="ECO:0000313" key="2">
    <source>
        <dbReference type="EMBL" id="RYR28778.1"/>
    </source>
</evidence>
<organism evidence="2 3">
    <name type="scientific">Arachis hypogaea</name>
    <name type="common">Peanut</name>
    <dbReference type="NCBI Taxonomy" id="3818"/>
    <lineage>
        <taxon>Eukaryota</taxon>
        <taxon>Viridiplantae</taxon>
        <taxon>Streptophyta</taxon>
        <taxon>Embryophyta</taxon>
        <taxon>Tracheophyta</taxon>
        <taxon>Spermatophyta</taxon>
        <taxon>Magnoliopsida</taxon>
        <taxon>eudicotyledons</taxon>
        <taxon>Gunneridae</taxon>
        <taxon>Pentapetalae</taxon>
        <taxon>rosids</taxon>
        <taxon>fabids</taxon>
        <taxon>Fabales</taxon>
        <taxon>Fabaceae</taxon>
        <taxon>Papilionoideae</taxon>
        <taxon>50 kb inversion clade</taxon>
        <taxon>dalbergioids sensu lato</taxon>
        <taxon>Dalbergieae</taxon>
        <taxon>Pterocarpus clade</taxon>
        <taxon>Arachis</taxon>
    </lineage>
</organism>
<gene>
    <name evidence="2" type="ORF">Ahy_B01g052948</name>
</gene>
<accession>A0A445AQS3</accession>
<sequence>MRTKKCQSDGCKQCGIVTAEDIINNIFPTSEVAYDMYVRYAKCVGFGVQKGNFVKTKDGCYSRRRFFCNKAGLREKKYYDNVSQKKREQRAETRKCLYFDKSVTVWRVKNLFVNITII</sequence>
<feature type="domain" description="FAR1" evidence="1">
    <location>
        <begin position="36"/>
        <end position="94"/>
    </location>
</feature>
<protein>
    <recommendedName>
        <fullName evidence="1">FAR1 domain-containing protein</fullName>
    </recommendedName>
</protein>
<dbReference type="PANTHER" id="PTHR46328">
    <property type="entry name" value="FAR-RED IMPAIRED RESPONSIVE (FAR1) FAMILY PROTEIN-RELATED"/>
    <property type="match status" value="1"/>
</dbReference>
<evidence type="ECO:0000259" key="1">
    <source>
        <dbReference type="Pfam" id="PF03101"/>
    </source>
</evidence>
<dbReference type="EMBL" id="SDMP01000011">
    <property type="protein sequence ID" value="RYR28778.1"/>
    <property type="molecule type" value="Genomic_DNA"/>
</dbReference>
<proteinExistence type="predicted"/>
<dbReference type="PANTHER" id="PTHR46328:SF30">
    <property type="entry name" value="OS04G0641500 PROTEIN"/>
    <property type="match status" value="1"/>
</dbReference>
<reference evidence="2 3" key="1">
    <citation type="submission" date="2019-01" db="EMBL/GenBank/DDBJ databases">
        <title>Sequencing of cultivated peanut Arachis hypogaea provides insights into genome evolution and oil improvement.</title>
        <authorList>
            <person name="Chen X."/>
        </authorList>
    </citation>
    <scope>NUCLEOTIDE SEQUENCE [LARGE SCALE GENOMIC DNA]</scope>
    <source>
        <strain evidence="3">cv. Fuhuasheng</strain>
        <tissue evidence="2">Leaves</tissue>
    </source>
</reference>
<dbReference type="InterPro" id="IPR004330">
    <property type="entry name" value="FAR1_DNA_bnd_dom"/>
</dbReference>
<dbReference type="Proteomes" id="UP000289738">
    <property type="component" value="Chromosome B01"/>
</dbReference>